<accession>A0A564T0X2</accession>
<name>A0A564T0X2_9FIRM</name>
<dbReference type="InterPro" id="IPR032466">
    <property type="entry name" value="Metal_Hydrolase"/>
</dbReference>
<protein>
    <recommendedName>
        <fullName evidence="3">Amidohydrolase</fullName>
    </recommendedName>
</protein>
<dbReference type="Proteomes" id="UP000398619">
    <property type="component" value="Unassembled WGS sequence"/>
</dbReference>
<sequence>MIIDFHTHIFPDKIDGRTPGYLSDIFGASPFAGGTHTGLCDSMKKAGVDVSISLPAVTKVSQVESIAKKLLGI</sequence>
<dbReference type="EMBL" id="CABHNM010000029">
    <property type="protein sequence ID" value="VUX01065.1"/>
    <property type="molecule type" value="Genomic_DNA"/>
</dbReference>
<evidence type="ECO:0008006" key="3">
    <source>
        <dbReference type="Google" id="ProtNLM"/>
    </source>
</evidence>
<dbReference type="RefSeq" id="WP_186290167.1">
    <property type="nucleotide sequence ID" value="NZ_CABHNM010000029.1"/>
</dbReference>
<organism evidence="1 2">
    <name type="scientific">Dorea longicatena</name>
    <dbReference type="NCBI Taxonomy" id="88431"/>
    <lineage>
        <taxon>Bacteria</taxon>
        <taxon>Bacillati</taxon>
        <taxon>Bacillota</taxon>
        <taxon>Clostridia</taxon>
        <taxon>Lachnospirales</taxon>
        <taxon>Lachnospiraceae</taxon>
        <taxon>Dorea</taxon>
    </lineage>
</organism>
<gene>
    <name evidence="1" type="ORF">DLSSTS7063_01157</name>
</gene>
<evidence type="ECO:0000313" key="2">
    <source>
        <dbReference type="Proteomes" id="UP000398619"/>
    </source>
</evidence>
<evidence type="ECO:0000313" key="1">
    <source>
        <dbReference type="EMBL" id="VUX01065.1"/>
    </source>
</evidence>
<proteinExistence type="predicted"/>
<dbReference type="SUPFAM" id="SSF51556">
    <property type="entry name" value="Metallo-dependent hydrolases"/>
    <property type="match status" value="1"/>
</dbReference>
<dbReference type="AlphaFoldDB" id="A0A564T0X2"/>
<reference evidence="1 2" key="1">
    <citation type="submission" date="2019-07" db="EMBL/GenBank/DDBJ databases">
        <authorList>
            <person name="Hibberd C M."/>
            <person name="Gehrig L. J."/>
            <person name="Chang H.-W."/>
            <person name="Venkatesh S."/>
        </authorList>
    </citation>
    <scope>NUCLEOTIDE SEQUENCE [LARGE SCALE GENOMIC DNA]</scope>
    <source>
        <strain evidence="1">Dorea_longicatena_SSTS_Bg7063</strain>
    </source>
</reference>